<accession>A0ACC1TLN5</accession>
<gene>
    <name evidence="1" type="ORF">F5876DRAFT_69766</name>
</gene>
<dbReference type="EMBL" id="MU795592">
    <property type="protein sequence ID" value="KAJ3805469.1"/>
    <property type="molecule type" value="Genomic_DNA"/>
</dbReference>
<proteinExistence type="predicted"/>
<dbReference type="Proteomes" id="UP001163835">
    <property type="component" value="Unassembled WGS sequence"/>
</dbReference>
<reference evidence="1" key="1">
    <citation type="submission" date="2022-09" db="EMBL/GenBank/DDBJ databases">
        <title>A Global Phylogenomic Analysis of the Shiitake Genus Lentinula.</title>
        <authorList>
            <consortium name="DOE Joint Genome Institute"/>
            <person name="Sierra-Patev S."/>
            <person name="Min B."/>
            <person name="Naranjo-Ortiz M."/>
            <person name="Looney B."/>
            <person name="Konkel Z."/>
            <person name="Slot J.C."/>
            <person name="Sakamoto Y."/>
            <person name="Steenwyk J.L."/>
            <person name="Rokas A."/>
            <person name="Carro J."/>
            <person name="Camarero S."/>
            <person name="Ferreira P."/>
            <person name="Molpeceres G."/>
            <person name="Ruiz-Duenas F.J."/>
            <person name="Serrano A."/>
            <person name="Henrissat B."/>
            <person name="Drula E."/>
            <person name="Hughes K.W."/>
            <person name="Mata J.L."/>
            <person name="Ishikawa N.K."/>
            <person name="Vargas-Isla R."/>
            <person name="Ushijima S."/>
            <person name="Smith C.A."/>
            <person name="Ahrendt S."/>
            <person name="Andreopoulos W."/>
            <person name="He G."/>
            <person name="Labutti K."/>
            <person name="Lipzen A."/>
            <person name="Ng V."/>
            <person name="Riley R."/>
            <person name="Sandor L."/>
            <person name="Barry K."/>
            <person name="Martinez A.T."/>
            <person name="Xiao Y."/>
            <person name="Gibbons J.G."/>
            <person name="Terashima K."/>
            <person name="Grigoriev I.V."/>
            <person name="Hibbett D.S."/>
        </authorList>
    </citation>
    <scope>NUCLEOTIDE SEQUENCE</scope>
    <source>
        <strain evidence="1">TMI1499</strain>
    </source>
</reference>
<protein>
    <submittedName>
        <fullName evidence="1">Uncharacterized protein</fullName>
    </submittedName>
</protein>
<name>A0ACC1TLN5_9AGAR</name>
<keyword evidence="2" id="KW-1185">Reference proteome</keyword>
<evidence type="ECO:0000313" key="1">
    <source>
        <dbReference type="EMBL" id="KAJ3805469.1"/>
    </source>
</evidence>
<sequence length="207" mass="23583">MFNGKKHCGKKCWPVIAITELVKQHPRNSETHRLLFYCSAQYQRSHFADHRLICKACARNKLQHVTFGTVPHGFAYPLSQPEWLYISCMLIEIVSGLNDDMITLIKERDLVSQPSAIVVDLVIPSYPISVKFTRELMAEIDMICGFLALFLVSEGKGFAVKHQKELDNDRKSFEPIISVESNSFIVKPSYAPPKVDHRPLQEPKALN</sequence>
<comment type="caution">
    <text evidence="1">The sequence shown here is derived from an EMBL/GenBank/DDBJ whole genome shotgun (WGS) entry which is preliminary data.</text>
</comment>
<organism evidence="1 2">
    <name type="scientific">Lentinula aff. lateritia</name>
    <dbReference type="NCBI Taxonomy" id="2804960"/>
    <lineage>
        <taxon>Eukaryota</taxon>
        <taxon>Fungi</taxon>
        <taxon>Dikarya</taxon>
        <taxon>Basidiomycota</taxon>
        <taxon>Agaricomycotina</taxon>
        <taxon>Agaricomycetes</taxon>
        <taxon>Agaricomycetidae</taxon>
        <taxon>Agaricales</taxon>
        <taxon>Marasmiineae</taxon>
        <taxon>Omphalotaceae</taxon>
        <taxon>Lentinula</taxon>
    </lineage>
</organism>
<evidence type="ECO:0000313" key="2">
    <source>
        <dbReference type="Proteomes" id="UP001163835"/>
    </source>
</evidence>